<evidence type="ECO:0000313" key="1">
    <source>
        <dbReference type="EMBL" id="CEK58676.1"/>
    </source>
</evidence>
<reference evidence="1" key="1">
    <citation type="submission" date="2014-12" db="EMBL/GenBank/DDBJ databases">
        <title>Insight into the proteome of Arion vulgaris.</title>
        <authorList>
            <person name="Aradska J."/>
            <person name="Bulat T."/>
            <person name="Smidak R."/>
            <person name="Sarate P."/>
            <person name="Gangsoo J."/>
            <person name="Sialana F."/>
            <person name="Bilban M."/>
            <person name="Lubec G."/>
        </authorList>
    </citation>
    <scope>NUCLEOTIDE SEQUENCE</scope>
    <source>
        <tissue evidence="1">Skin</tissue>
    </source>
</reference>
<organism evidence="1">
    <name type="scientific">Arion vulgaris</name>
    <dbReference type="NCBI Taxonomy" id="1028688"/>
    <lineage>
        <taxon>Eukaryota</taxon>
        <taxon>Metazoa</taxon>
        <taxon>Spiralia</taxon>
        <taxon>Lophotrochozoa</taxon>
        <taxon>Mollusca</taxon>
        <taxon>Gastropoda</taxon>
        <taxon>Heterobranchia</taxon>
        <taxon>Euthyneura</taxon>
        <taxon>Panpulmonata</taxon>
        <taxon>Eupulmonata</taxon>
        <taxon>Stylommatophora</taxon>
        <taxon>Helicina</taxon>
        <taxon>Arionoidea</taxon>
        <taxon>Arionidae</taxon>
        <taxon>Arion</taxon>
    </lineage>
</organism>
<feature type="non-terminal residue" evidence="1">
    <location>
        <position position="1"/>
    </location>
</feature>
<dbReference type="AlphaFoldDB" id="A0A0B6YSC0"/>
<dbReference type="EMBL" id="HACG01011811">
    <property type="protein sequence ID" value="CEK58676.1"/>
    <property type="molecule type" value="Transcribed_RNA"/>
</dbReference>
<feature type="non-terminal residue" evidence="1">
    <location>
        <position position="75"/>
    </location>
</feature>
<proteinExistence type="predicted"/>
<name>A0A0B6YSC0_9EUPU</name>
<gene>
    <name evidence="1" type="primary">ORF33850</name>
</gene>
<sequence>QRKLIINIGKRQSSFFEHVVRREGLEPIATTGKFEGRRDRGRHKETFLDELTSWHGGRVSTSEIIAYTRDRDLWR</sequence>
<protein>
    <submittedName>
        <fullName evidence="1">Uncharacterized protein</fullName>
    </submittedName>
</protein>
<accession>A0A0B6YSC0</accession>